<comment type="catalytic activity">
    <reaction evidence="1 8">
        <text>7,8-dihydroneopterin = 6-hydroxymethyl-7,8-dihydropterin + glycolaldehyde</text>
        <dbReference type="Rhea" id="RHEA:10540"/>
        <dbReference type="ChEBI" id="CHEBI:17001"/>
        <dbReference type="ChEBI" id="CHEBI:17071"/>
        <dbReference type="ChEBI" id="CHEBI:44841"/>
        <dbReference type="EC" id="4.1.2.25"/>
    </reaction>
</comment>
<dbReference type="EC" id="4.1.2.25" evidence="8"/>
<dbReference type="CDD" id="cd00534">
    <property type="entry name" value="DHNA_DHNTPE"/>
    <property type="match status" value="1"/>
</dbReference>
<dbReference type="InterPro" id="IPR006157">
    <property type="entry name" value="FolB_dom"/>
</dbReference>
<proteinExistence type="inferred from homology"/>
<evidence type="ECO:0000256" key="1">
    <source>
        <dbReference type="ARBA" id="ARBA00001353"/>
    </source>
</evidence>
<comment type="subunit">
    <text evidence="7">Homooctamer. Forms a hollow cylinder assembled from two ring-shaped tetramers.</text>
</comment>
<evidence type="ECO:0000256" key="7">
    <source>
        <dbReference type="ARBA" id="ARBA00063311"/>
    </source>
</evidence>
<dbReference type="NCBIfam" id="TIGR00525">
    <property type="entry name" value="folB"/>
    <property type="match status" value="1"/>
</dbReference>
<dbReference type="AlphaFoldDB" id="A0ABD1YV48"/>
<dbReference type="PANTHER" id="PTHR42844">
    <property type="entry name" value="DIHYDRONEOPTERIN ALDOLASE 1-RELATED"/>
    <property type="match status" value="1"/>
</dbReference>
<dbReference type="SUPFAM" id="SSF55620">
    <property type="entry name" value="Tetrahydrobiopterin biosynthesis enzymes-like"/>
    <property type="match status" value="1"/>
</dbReference>
<dbReference type="NCBIfam" id="TIGR00526">
    <property type="entry name" value="folB_dom"/>
    <property type="match status" value="1"/>
</dbReference>
<name>A0ABD1YV48_9MARC</name>
<dbReference type="Gene3D" id="3.30.1130.10">
    <property type="match status" value="1"/>
</dbReference>
<evidence type="ECO:0000256" key="2">
    <source>
        <dbReference type="ARBA" id="ARBA00005013"/>
    </source>
</evidence>
<comment type="similarity">
    <text evidence="3 8">Belongs to the DHNA family.</text>
</comment>
<keyword evidence="11" id="KW-1185">Reference proteome</keyword>
<comment type="caution">
    <text evidence="10">The sequence shown here is derived from an EMBL/GenBank/DDBJ whole genome shotgun (WGS) entry which is preliminary data.</text>
</comment>
<dbReference type="FunFam" id="3.30.1130.10:FF:000003">
    <property type="entry name" value="7,8-dihydroneopterin aldolase"/>
    <property type="match status" value="1"/>
</dbReference>
<feature type="domain" description="Dihydroneopterin aldolase/epimerase" evidence="9">
    <location>
        <begin position="132"/>
        <end position="245"/>
    </location>
</feature>
<dbReference type="GO" id="GO:0046656">
    <property type="term" value="P:folic acid biosynthetic process"/>
    <property type="evidence" value="ECO:0007669"/>
    <property type="project" value="UniProtKB-UniRule"/>
</dbReference>
<dbReference type="SMART" id="SM00905">
    <property type="entry name" value="FolB"/>
    <property type="match status" value="1"/>
</dbReference>
<keyword evidence="4 8" id="KW-0289">Folate biosynthesis</keyword>
<dbReference type="PANTHER" id="PTHR42844:SF1">
    <property type="entry name" value="DIHYDRONEOPTERIN ALDOLASE 1-RELATED"/>
    <property type="match status" value="1"/>
</dbReference>
<dbReference type="InterPro" id="IPR006156">
    <property type="entry name" value="Dihydroneopterin_aldolase"/>
</dbReference>
<sequence>MSGLPVTSTGGFLQTSLETAISETEIVRHSIVRNSSSARISTDCVEMARRVSACVLKPLRKYGEMYAGLDGPHFTSSGGARQRFGETPVLSMVRFSLPSHWKFLTAFRRSLSSSEDDHSTRIRERVGGRDRLILRGCKFQGYHGVMKEEKTLGQKFVVDVDAWLDLKKAGESDSLEDSVSYADMFSMVEKVVEGSSHNLIESVANQIVSSVFKAFPQITDLRVRIYKLSPPISGFVDKLGIEIHRTSTDYVNKS</sequence>
<dbReference type="EMBL" id="JBHFFA010000003">
    <property type="protein sequence ID" value="KAL2633669.1"/>
    <property type="molecule type" value="Genomic_DNA"/>
</dbReference>
<dbReference type="Proteomes" id="UP001605036">
    <property type="component" value="Unassembled WGS sequence"/>
</dbReference>
<protein>
    <recommendedName>
        <fullName evidence="8">7,8-dihydroneopterin aldolase</fullName>
        <ecNumber evidence="8">4.1.2.25</ecNumber>
    </recommendedName>
</protein>
<organism evidence="10 11">
    <name type="scientific">Riccia fluitans</name>
    <dbReference type="NCBI Taxonomy" id="41844"/>
    <lineage>
        <taxon>Eukaryota</taxon>
        <taxon>Viridiplantae</taxon>
        <taxon>Streptophyta</taxon>
        <taxon>Embryophyta</taxon>
        <taxon>Marchantiophyta</taxon>
        <taxon>Marchantiopsida</taxon>
        <taxon>Marchantiidae</taxon>
        <taxon>Marchantiales</taxon>
        <taxon>Ricciaceae</taxon>
        <taxon>Riccia</taxon>
    </lineage>
</organism>
<gene>
    <name evidence="10" type="ORF">R1flu_005148</name>
</gene>
<reference evidence="10 11" key="1">
    <citation type="submission" date="2024-09" db="EMBL/GenBank/DDBJ databases">
        <title>Chromosome-scale assembly of Riccia fluitans.</title>
        <authorList>
            <person name="Paukszto L."/>
            <person name="Sawicki J."/>
            <person name="Karawczyk K."/>
            <person name="Piernik-Szablinska J."/>
            <person name="Szczecinska M."/>
            <person name="Mazdziarz M."/>
        </authorList>
    </citation>
    <scope>NUCLEOTIDE SEQUENCE [LARGE SCALE GENOMIC DNA]</scope>
    <source>
        <strain evidence="10">Rf_01</strain>
        <tissue evidence="10">Aerial parts of the thallus</tissue>
    </source>
</reference>
<accession>A0ABD1YV48</accession>
<comment type="function">
    <text evidence="8">Catalyzes the conversion of 7,8-dihydroneopterin to 6-hydroxymethyl-7,8-dihydropterin.</text>
</comment>
<evidence type="ECO:0000313" key="10">
    <source>
        <dbReference type="EMBL" id="KAL2633669.1"/>
    </source>
</evidence>
<evidence type="ECO:0000256" key="6">
    <source>
        <dbReference type="ARBA" id="ARBA00055579"/>
    </source>
</evidence>
<evidence type="ECO:0000313" key="11">
    <source>
        <dbReference type="Proteomes" id="UP001605036"/>
    </source>
</evidence>
<dbReference type="GO" id="GO:0046654">
    <property type="term" value="P:tetrahydrofolate biosynthetic process"/>
    <property type="evidence" value="ECO:0007669"/>
    <property type="project" value="UniProtKB-UniRule"/>
</dbReference>
<evidence type="ECO:0000256" key="8">
    <source>
        <dbReference type="RuleBase" id="RU362079"/>
    </source>
</evidence>
<keyword evidence="5 8" id="KW-0456">Lyase</keyword>
<comment type="function">
    <text evidence="6">Catalyzes the conversion of 7,8-dihydroneopterin into 6-hydroxymethyl-7,8-dihydropterin, a biosynthetic precursor of the vitamin tetrahydrofolate. Can use L-threo-dihydroneopterin and D-erythro-dihydroneopterin as substrates for the formation of 6-hydroxymethyldihydropterin, but it can also catalyze the epimerization of carbon 2' of dihydroneopterin and dihydromonapterin.</text>
</comment>
<evidence type="ECO:0000256" key="3">
    <source>
        <dbReference type="ARBA" id="ARBA00005708"/>
    </source>
</evidence>
<dbReference type="GO" id="GO:0004150">
    <property type="term" value="F:dihydroneopterin aldolase activity"/>
    <property type="evidence" value="ECO:0007669"/>
    <property type="project" value="UniProtKB-UniRule"/>
</dbReference>
<dbReference type="Pfam" id="PF02152">
    <property type="entry name" value="FolB"/>
    <property type="match status" value="1"/>
</dbReference>
<comment type="pathway">
    <text evidence="2 8">Cofactor biosynthesis; tetrahydrofolate biosynthesis; 2-amino-4-hydroxy-6-hydroxymethyl-7,8-dihydropteridine diphosphate from 7,8-dihydroneopterin triphosphate: step 3/4.</text>
</comment>
<dbReference type="InterPro" id="IPR043133">
    <property type="entry name" value="GTP-CH-I_C/QueF"/>
</dbReference>
<evidence type="ECO:0000256" key="5">
    <source>
        <dbReference type="ARBA" id="ARBA00023239"/>
    </source>
</evidence>
<evidence type="ECO:0000259" key="9">
    <source>
        <dbReference type="SMART" id="SM00905"/>
    </source>
</evidence>
<evidence type="ECO:0000256" key="4">
    <source>
        <dbReference type="ARBA" id="ARBA00022909"/>
    </source>
</evidence>